<dbReference type="Pfam" id="PF03853">
    <property type="entry name" value="YjeF_N"/>
    <property type="match status" value="1"/>
</dbReference>
<evidence type="ECO:0000256" key="12">
    <source>
        <dbReference type="ARBA" id="ARBA00023239"/>
    </source>
</evidence>
<comment type="function">
    <text evidence="18">Catalyzes the epimerization of the S- and R-forms of NAD(P)HX, a damaged form of NAD(P)H that is a result of enzymatic or heat-dependent hydration. This is a prerequisite for the S-specific NAD(P)H-hydrate dehydratase to allow the repair of both epimers of NAD(P)HX.</text>
</comment>
<dbReference type="InterPro" id="IPR017953">
    <property type="entry name" value="Carbohydrate_kinase_pred_CS"/>
</dbReference>
<reference evidence="22" key="1">
    <citation type="submission" date="2019-11" db="EMBL/GenBank/DDBJ databases">
        <title>Description of Pedobacter sp. LMG 31464T.</title>
        <authorList>
            <person name="Carlier A."/>
            <person name="Qi S."/>
            <person name="Vandamme P."/>
        </authorList>
    </citation>
    <scope>NUCLEOTIDE SEQUENCE</scope>
    <source>
        <strain evidence="22">LMG 31464</strain>
    </source>
</reference>
<sequence>MRNADAYTIKHQSISSINLMEKAAKAFVKVFKKEVSNKESKISILCGQGNNGGDGLAIARLLDDENYKNVVVYLITFSTGQSEDNKKNIKRLLKLKVPVTIIKEAKIVKNLQSDVLIDAILGSGLNKPLQGDYATVATFVNGLKTKVISVDVPTGFNSEGGIAEKYNGIKADLTICFQRPKINFFCPESVKALDKFKVVDIGLDENFIESQKSEWKLTTESEIQQLLKPRKNFSHKGTYGHALLVAGNNTTMGAALLSASACLHTGAGLTTVCLPQSGLTALNTALPEVMALPRNQYLAMEAFDRFSAIAVGPGLGVEEENEELLEKLVNLRKPLVLDADALTILSQRGDLLYELPAQSILTPHMKEFDRLFGEHKNWWKRVETAKREAIARDLIFVLKNQYTFVCLPNGNVHINPTGNPAMASGGMGDVLTGIITALVAQSYSSADAAILGTYLHGKAGDELAKERFTVSASQVVLQIPKTMKKLLATD</sequence>
<dbReference type="PROSITE" id="PS51385">
    <property type="entry name" value="YJEF_N"/>
    <property type="match status" value="1"/>
</dbReference>
<comment type="catalytic activity">
    <reaction evidence="16 17 19">
        <text>(6S)-NADPHX + ADP = AMP + phosphate + NADPH + H(+)</text>
        <dbReference type="Rhea" id="RHEA:32235"/>
        <dbReference type="ChEBI" id="CHEBI:15378"/>
        <dbReference type="ChEBI" id="CHEBI:43474"/>
        <dbReference type="ChEBI" id="CHEBI:57783"/>
        <dbReference type="ChEBI" id="CHEBI:64076"/>
        <dbReference type="ChEBI" id="CHEBI:456215"/>
        <dbReference type="ChEBI" id="CHEBI:456216"/>
        <dbReference type="EC" id="4.2.1.136"/>
    </reaction>
</comment>
<dbReference type="EC" id="4.2.1.136" evidence="19"/>
<evidence type="ECO:0000256" key="11">
    <source>
        <dbReference type="ARBA" id="ARBA00023235"/>
    </source>
</evidence>
<dbReference type="GO" id="GO:0046496">
    <property type="term" value="P:nicotinamide nucleotide metabolic process"/>
    <property type="evidence" value="ECO:0007669"/>
    <property type="project" value="UniProtKB-UniRule"/>
</dbReference>
<evidence type="ECO:0000313" key="23">
    <source>
        <dbReference type="Proteomes" id="UP000601055"/>
    </source>
</evidence>
<dbReference type="PANTHER" id="PTHR12592">
    <property type="entry name" value="ATP-DEPENDENT (S)-NAD(P)H-HYDRATE DEHYDRATASE FAMILY MEMBER"/>
    <property type="match status" value="1"/>
</dbReference>
<dbReference type="EC" id="5.1.99.6" evidence="19"/>
<feature type="binding site" evidence="18">
    <location>
        <position position="151"/>
    </location>
    <ligand>
        <name>(6S)-NADPHX</name>
        <dbReference type="ChEBI" id="CHEBI:64076"/>
    </ligand>
</feature>
<proteinExistence type="inferred from homology"/>
<dbReference type="InterPro" id="IPR036652">
    <property type="entry name" value="YjeF_N_dom_sf"/>
</dbReference>
<dbReference type="GO" id="GO:0052856">
    <property type="term" value="F:NAD(P)HX epimerase activity"/>
    <property type="evidence" value="ECO:0007669"/>
    <property type="project" value="UniProtKB-UniRule"/>
</dbReference>
<comment type="caution">
    <text evidence="22">The sequence shown here is derived from an EMBL/GenBank/DDBJ whole genome shotgun (WGS) entry which is preliminary data.</text>
</comment>
<dbReference type="Pfam" id="PF01256">
    <property type="entry name" value="Carb_kinase"/>
    <property type="match status" value="1"/>
</dbReference>
<organism evidence="22 23">
    <name type="scientific">Pedobacter planticolens</name>
    <dbReference type="NCBI Taxonomy" id="2679964"/>
    <lineage>
        <taxon>Bacteria</taxon>
        <taxon>Pseudomonadati</taxon>
        <taxon>Bacteroidota</taxon>
        <taxon>Sphingobacteriia</taxon>
        <taxon>Sphingobacteriales</taxon>
        <taxon>Sphingobacteriaceae</taxon>
        <taxon>Pedobacter</taxon>
    </lineage>
</organism>
<feature type="binding site" evidence="17">
    <location>
        <begin position="399"/>
        <end position="403"/>
    </location>
    <ligand>
        <name>AMP</name>
        <dbReference type="ChEBI" id="CHEBI:456215"/>
    </ligand>
</feature>
<dbReference type="InterPro" id="IPR030677">
    <property type="entry name" value="Nnr"/>
</dbReference>
<dbReference type="InterPro" id="IPR004443">
    <property type="entry name" value="YjeF_N_dom"/>
</dbReference>
<dbReference type="InterPro" id="IPR029056">
    <property type="entry name" value="Ribokinase-like"/>
</dbReference>
<dbReference type="HAMAP" id="MF_01965">
    <property type="entry name" value="NADHX_dehydratase"/>
    <property type="match status" value="1"/>
</dbReference>
<evidence type="ECO:0000256" key="13">
    <source>
        <dbReference type="ARBA" id="ARBA00023268"/>
    </source>
</evidence>
<dbReference type="GO" id="GO:0052855">
    <property type="term" value="F:ADP-dependent NAD(P)H-hydrate dehydratase activity"/>
    <property type="evidence" value="ECO:0007669"/>
    <property type="project" value="UniProtKB-UniRule"/>
</dbReference>
<feature type="binding site" evidence="17">
    <location>
        <position position="428"/>
    </location>
    <ligand>
        <name>AMP</name>
        <dbReference type="ChEBI" id="CHEBI:456215"/>
    </ligand>
</feature>
<dbReference type="GO" id="GO:0005524">
    <property type="term" value="F:ATP binding"/>
    <property type="evidence" value="ECO:0007669"/>
    <property type="project" value="UniProtKB-UniRule"/>
</dbReference>
<keyword evidence="7 17" id="KW-0067">ATP-binding</keyword>
<dbReference type="PROSITE" id="PS51383">
    <property type="entry name" value="YJEF_C_3"/>
    <property type="match status" value="1"/>
</dbReference>
<comment type="catalytic activity">
    <reaction evidence="2 18 19">
        <text>(6R)-NADPHX = (6S)-NADPHX</text>
        <dbReference type="Rhea" id="RHEA:32227"/>
        <dbReference type="ChEBI" id="CHEBI:64076"/>
        <dbReference type="ChEBI" id="CHEBI:64077"/>
        <dbReference type="EC" id="5.1.99.6"/>
    </reaction>
</comment>
<feature type="binding site" evidence="18">
    <location>
        <position position="133"/>
    </location>
    <ligand>
        <name>(6S)-NADPHX</name>
        <dbReference type="ChEBI" id="CHEBI:64076"/>
    </ligand>
</feature>
<comment type="cofactor">
    <cofactor evidence="18 19">
        <name>K(+)</name>
        <dbReference type="ChEBI" id="CHEBI:29103"/>
    </cofactor>
    <text evidence="18 19">Binds 1 potassium ion per subunit.</text>
</comment>
<dbReference type="EMBL" id="WNXD01000002">
    <property type="protein sequence ID" value="MBB2145644.1"/>
    <property type="molecule type" value="Genomic_DNA"/>
</dbReference>
<feature type="domain" description="YjeF N-terminal" evidence="21">
    <location>
        <begin position="1"/>
        <end position="209"/>
    </location>
</feature>
<comment type="function">
    <text evidence="17">Catalyzes the dehydration of the S-form of NAD(P)HX at the expense of ADP, which is converted to AMP. Together with NAD(P)HX epimerase, which catalyzes the epimerization of the S- and R-forms, the enzyme allows the repair of both epimers of NAD(P)HX, a damaged form of NAD(P)H that is a result of enzymatic or heat-dependent hydration.</text>
</comment>
<dbReference type="Proteomes" id="UP000601055">
    <property type="component" value="Unassembled WGS sequence"/>
</dbReference>
<keyword evidence="10 17" id="KW-0520">NAD</keyword>
<dbReference type="SUPFAM" id="SSF64153">
    <property type="entry name" value="YjeF N-terminal domain-like"/>
    <property type="match status" value="1"/>
</dbReference>
<evidence type="ECO:0000256" key="16">
    <source>
        <dbReference type="ARBA" id="ARBA00049209"/>
    </source>
</evidence>
<gene>
    <name evidence="17" type="primary">nnrD</name>
    <name evidence="18" type="synonym">nnrE</name>
    <name evidence="22" type="ORF">GM921_09120</name>
</gene>
<dbReference type="GO" id="GO:0110051">
    <property type="term" value="P:metabolite repair"/>
    <property type="evidence" value="ECO:0007669"/>
    <property type="project" value="TreeGrafter"/>
</dbReference>
<keyword evidence="5 18" id="KW-0479">Metal-binding</keyword>
<evidence type="ECO:0000256" key="2">
    <source>
        <dbReference type="ARBA" id="ARBA00000909"/>
    </source>
</evidence>
<evidence type="ECO:0000256" key="1">
    <source>
        <dbReference type="ARBA" id="ARBA00000013"/>
    </source>
</evidence>
<feature type="binding site" evidence="17">
    <location>
        <position position="254"/>
    </location>
    <ligand>
        <name>(6S)-NADPHX</name>
        <dbReference type="ChEBI" id="CHEBI:64076"/>
    </ligand>
</feature>
<accession>A0A923E140</accession>
<evidence type="ECO:0000256" key="7">
    <source>
        <dbReference type="ARBA" id="ARBA00022840"/>
    </source>
</evidence>
<feature type="binding site" evidence="18">
    <location>
        <position position="154"/>
    </location>
    <ligand>
        <name>K(+)</name>
        <dbReference type="ChEBI" id="CHEBI:29103"/>
    </ligand>
</feature>
<evidence type="ECO:0000256" key="3">
    <source>
        <dbReference type="ARBA" id="ARBA00006001"/>
    </source>
</evidence>
<dbReference type="PIRSF" id="PIRSF017184">
    <property type="entry name" value="Nnr"/>
    <property type="match status" value="1"/>
</dbReference>
<evidence type="ECO:0000256" key="15">
    <source>
        <dbReference type="ARBA" id="ARBA00048238"/>
    </source>
</evidence>
<evidence type="ECO:0000256" key="17">
    <source>
        <dbReference type="HAMAP-Rule" id="MF_01965"/>
    </source>
</evidence>
<dbReference type="Gene3D" id="3.40.1190.20">
    <property type="match status" value="1"/>
</dbReference>
<evidence type="ECO:0000256" key="10">
    <source>
        <dbReference type="ARBA" id="ARBA00023027"/>
    </source>
</evidence>
<feature type="binding site" evidence="17">
    <location>
        <position position="314"/>
    </location>
    <ligand>
        <name>(6S)-NADPHX</name>
        <dbReference type="ChEBI" id="CHEBI:64076"/>
    </ligand>
</feature>
<dbReference type="PROSITE" id="PS01049">
    <property type="entry name" value="YJEF_C_1"/>
    <property type="match status" value="1"/>
</dbReference>
<comment type="similarity">
    <text evidence="18">Belongs to the NnrE/AIBP family.</text>
</comment>
<evidence type="ECO:0000256" key="9">
    <source>
        <dbReference type="ARBA" id="ARBA00022958"/>
    </source>
</evidence>
<dbReference type="HAMAP" id="MF_01966">
    <property type="entry name" value="NADHX_epimerase"/>
    <property type="match status" value="1"/>
</dbReference>
<dbReference type="CDD" id="cd01171">
    <property type="entry name" value="YXKO-related"/>
    <property type="match status" value="1"/>
</dbReference>
<evidence type="ECO:0000256" key="8">
    <source>
        <dbReference type="ARBA" id="ARBA00022857"/>
    </source>
</evidence>
<evidence type="ECO:0000256" key="14">
    <source>
        <dbReference type="ARBA" id="ARBA00025153"/>
    </source>
</evidence>
<feature type="binding site" evidence="17">
    <location>
        <position position="364"/>
    </location>
    <ligand>
        <name>(6S)-NADPHX</name>
        <dbReference type="ChEBI" id="CHEBI:64076"/>
    </ligand>
</feature>
<dbReference type="InterPro" id="IPR000631">
    <property type="entry name" value="CARKD"/>
</dbReference>
<comment type="similarity">
    <text evidence="3 19">In the N-terminal section; belongs to the NnrE/AIBP family.</text>
</comment>
<keyword evidence="6 17" id="KW-0547">Nucleotide-binding</keyword>
<keyword evidence="11 18" id="KW-0413">Isomerase</keyword>
<name>A0A923E140_9SPHI</name>
<feature type="binding site" evidence="17">
    <location>
        <position position="429"/>
    </location>
    <ligand>
        <name>(6S)-NADPHX</name>
        <dbReference type="ChEBI" id="CHEBI:64076"/>
    </ligand>
</feature>
<dbReference type="NCBIfam" id="TIGR00196">
    <property type="entry name" value="yjeF_cterm"/>
    <property type="match status" value="1"/>
</dbReference>
<feature type="domain" description="YjeF C-terminal" evidence="20">
    <location>
        <begin position="219"/>
        <end position="486"/>
    </location>
</feature>
<keyword evidence="13" id="KW-0511">Multifunctional enzyme</keyword>
<feature type="binding site" evidence="18">
    <location>
        <begin position="122"/>
        <end position="128"/>
    </location>
    <ligand>
        <name>(6S)-NADPHX</name>
        <dbReference type="ChEBI" id="CHEBI:64076"/>
    </ligand>
</feature>
<evidence type="ECO:0000256" key="4">
    <source>
        <dbReference type="ARBA" id="ARBA00009524"/>
    </source>
</evidence>
<dbReference type="AlphaFoldDB" id="A0A923E140"/>
<keyword evidence="8 17" id="KW-0521">NADP</keyword>
<evidence type="ECO:0000259" key="20">
    <source>
        <dbReference type="PROSITE" id="PS51383"/>
    </source>
</evidence>
<evidence type="ECO:0000256" key="18">
    <source>
        <dbReference type="HAMAP-Rule" id="MF_01966"/>
    </source>
</evidence>
<evidence type="ECO:0000256" key="6">
    <source>
        <dbReference type="ARBA" id="ARBA00022741"/>
    </source>
</evidence>
<dbReference type="Gene3D" id="3.40.50.10260">
    <property type="entry name" value="YjeF N-terminal domain"/>
    <property type="match status" value="1"/>
</dbReference>
<comment type="similarity">
    <text evidence="4 19">In the C-terminal section; belongs to the NnrD/CARKD family.</text>
</comment>
<comment type="subunit">
    <text evidence="17">Homotetramer.</text>
</comment>
<feature type="binding site" evidence="18">
    <location>
        <position position="51"/>
    </location>
    <ligand>
        <name>K(+)</name>
        <dbReference type="ChEBI" id="CHEBI:29103"/>
    </ligand>
</feature>
<feature type="binding site" evidence="18">
    <location>
        <position position="118"/>
    </location>
    <ligand>
        <name>K(+)</name>
        <dbReference type="ChEBI" id="CHEBI:29103"/>
    </ligand>
</feature>
<dbReference type="GO" id="GO:0046872">
    <property type="term" value="F:metal ion binding"/>
    <property type="evidence" value="ECO:0007669"/>
    <property type="project" value="UniProtKB-UniRule"/>
</dbReference>
<dbReference type="PANTHER" id="PTHR12592:SF0">
    <property type="entry name" value="ATP-DEPENDENT (S)-NAD(P)H-HYDRATE DEHYDRATASE"/>
    <property type="match status" value="1"/>
</dbReference>
<comment type="similarity">
    <text evidence="17">Belongs to the NnrD/CARKD family.</text>
</comment>
<evidence type="ECO:0000256" key="19">
    <source>
        <dbReference type="PIRNR" id="PIRNR017184"/>
    </source>
</evidence>
<comment type="function">
    <text evidence="14 19">Bifunctional enzyme that catalyzes the epimerization of the S- and R-forms of NAD(P)HX and the dehydration of the S-form of NAD(P)HX at the expense of ADP, which is converted to AMP. This allows the repair of both epimers of NAD(P)HX, a damaged form of NAD(P)H that is a result of enzymatic or heat-dependent hydration.</text>
</comment>
<comment type="cofactor">
    <cofactor evidence="17">
        <name>Mg(2+)</name>
        <dbReference type="ChEBI" id="CHEBI:18420"/>
    </cofactor>
</comment>
<keyword evidence="23" id="KW-1185">Reference proteome</keyword>
<keyword evidence="12 17" id="KW-0456">Lyase</keyword>
<comment type="catalytic activity">
    <reaction evidence="15 17 19">
        <text>(6S)-NADHX + ADP = AMP + phosphate + NADH + H(+)</text>
        <dbReference type="Rhea" id="RHEA:32223"/>
        <dbReference type="ChEBI" id="CHEBI:15378"/>
        <dbReference type="ChEBI" id="CHEBI:43474"/>
        <dbReference type="ChEBI" id="CHEBI:57945"/>
        <dbReference type="ChEBI" id="CHEBI:64074"/>
        <dbReference type="ChEBI" id="CHEBI:456215"/>
        <dbReference type="ChEBI" id="CHEBI:456216"/>
        <dbReference type="EC" id="4.2.1.136"/>
    </reaction>
</comment>
<comment type="catalytic activity">
    <reaction evidence="1 18 19">
        <text>(6R)-NADHX = (6S)-NADHX</text>
        <dbReference type="Rhea" id="RHEA:32215"/>
        <dbReference type="ChEBI" id="CHEBI:64074"/>
        <dbReference type="ChEBI" id="CHEBI:64075"/>
        <dbReference type="EC" id="5.1.99.6"/>
    </reaction>
</comment>
<feature type="binding site" evidence="18">
    <location>
        <begin position="50"/>
        <end position="54"/>
    </location>
    <ligand>
        <name>(6S)-NADPHX</name>
        <dbReference type="ChEBI" id="CHEBI:64076"/>
    </ligand>
</feature>
<evidence type="ECO:0000259" key="21">
    <source>
        <dbReference type="PROSITE" id="PS51385"/>
    </source>
</evidence>
<protein>
    <recommendedName>
        <fullName evidence="19">Bifunctional NAD(P)H-hydrate repair enzyme</fullName>
    </recommendedName>
    <alternativeName>
        <fullName evidence="19">Nicotinamide nucleotide repair protein</fullName>
    </alternativeName>
    <domain>
        <recommendedName>
            <fullName evidence="19">ADP-dependent (S)-NAD(P)H-hydrate dehydratase</fullName>
            <ecNumber evidence="19">4.2.1.136</ecNumber>
        </recommendedName>
        <alternativeName>
            <fullName evidence="19">ADP-dependent NAD(P)HX dehydratase</fullName>
        </alternativeName>
    </domain>
    <domain>
        <recommendedName>
            <fullName evidence="19">NAD(P)H-hydrate epimerase</fullName>
            <ecNumber evidence="19">5.1.99.6</ecNumber>
        </recommendedName>
    </domain>
</protein>
<evidence type="ECO:0000313" key="22">
    <source>
        <dbReference type="EMBL" id="MBB2145644.1"/>
    </source>
</evidence>
<dbReference type="NCBIfam" id="TIGR00197">
    <property type="entry name" value="yjeF_nterm"/>
    <property type="match status" value="1"/>
</dbReference>
<evidence type="ECO:0000256" key="5">
    <source>
        <dbReference type="ARBA" id="ARBA00022723"/>
    </source>
</evidence>
<keyword evidence="9 18" id="KW-0630">Potassium</keyword>
<dbReference type="SUPFAM" id="SSF53613">
    <property type="entry name" value="Ribokinase-like"/>
    <property type="match status" value="1"/>
</dbReference>
<dbReference type="PROSITE" id="PS01050">
    <property type="entry name" value="YJEF_C_2"/>
    <property type="match status" value="1"/>
</dbReference>